<keyword evidence="3" id="KW-1185">Reference proteome</keyword>
<evidence type="ECO:0000313" key="3">
    <source>
        <dbReference type="Proteomes" id="UP001305779"/>
    </source>
</evidence>
<feature type="region of interest" description="Disordered" evidence="1">
    <location>
        <begin position="245"/>
        <end position="334"/>
    </location>
</feature>
<dbReference type="Proteomes" id="UP001305779">
    <property type="component" value="Unassembled WGS sequence"/>
</dbReference>
<feature type="region of interest" description="Disordered" evidence="1">
    <location>
        <begin position="1"/>
        <end position="69"/>
    </location>
</feature>
<name>A0ABR0EJ62_ZASCE</name>
<sequence>MARSSKSSKSPKSPKSAKSAKSANRPVPRMNWLKQTEPKTESHEKRMAAVRRSKSDHDSATAHQKHINKSKIGALIAHLSAEVGSMPKGEVKEDRSCLPVPDIDLTIPYSDEEKLLHREYFLKQDKRFFLEQDRRFIAAQLADEDPAPDAPDRAWVRAQVEERLRKSERKAEERKEKWSNASELDIVALLHSSPVKEQKCQYTEKDLSWSEQDQRQMLLRWPFSSRYFWENRGIMASVFGGVDKEDSLSPASSTSPDDSPVRRSGRVSRPSARVIENITPPDFSGNGHGATPLAGKGCPQISKTSPRDKGARKVLDGLEGGSEMEKDAQTCKEV</sequence>
<evidence type="ECO:0000313" key="2">
    <source>
        <dbReference type="EMBL" id="KAK4501530.1"/>
    </source>
</evidence>
<feature type="compositionally biased region" description="Basic and acidic residues" evidence="1">
    <location>
        <begin position="305"/>
        <end position="316"/>
    </location>
</feature>
<proteinExistence type="predicted"/>
<feature type="compositionally biased region" description="Low complexity" evidence="1">
    <location>
        <begin position="248"/>
        <end position="258"/>
    </location>
</feature>
<reference evidence="2 3" key="1">
    <citation type="journal article" date="2023" name="G3 (Bethesda)">
        <title>A chromosome-level genome assembly of Zasmidium syzygii isolated from banana leaves.</title>
        <authorList>
            <person name="van Westerhoven A.C."/>
            <person name="Mehrabi R."/>
            <person name="Talebi R."/>
            <person name="Steentjes M.B.F."/>
            <person name="Corcolon B."/>
            <person name="Chong P.A."/>
            <person name="Kema G.H.J."/>
            <person name="Seidl M.F."/>
        </authorList>
    </citation>
    <scope>NUCLEOTIDE SEQUENCE [LARGE SCALE GENOMIC DNA]</scope>
    <source>
        <strain evidence="2 3">P124</strain>
    </source>
</reference>
<dbReference type="EMBL" id="JAXOVC010000005">
    <property type="protein sequence ID" value="KAK4501530.1"/>
    <property type="molecule type" value="Genomic_DNA"/>
</dbReference>
<feature type="compositionally biased region" description="Basic and acidic residues" evidence="1">
    <location>
        <begin position="36"/>
        <end position="60"/>
    </location>
</feature>
<feature type="compositionally biased region" description="Low complexity" evidence="1">
    <location>
        <begin position="1"/>
        <end position="23"/>
    </location>
</feature>
<evidence type="ECO:0000256" key="1">
    <source>
        <dbReference type="SAM" id="MobiDB-lite"/>
    </source>
</evidence>
<accession>A0ABR0EJ62</accession>
<gene>
    <name evidence="2" type="ORF">PRZ48_007339</name>
</gene>
<protein>
    <submittedName>
        <fullName evidence="2">Uncharacterized protein</fullName>
    </submittedName>
</protein>
<comment type="caution">
    <text evidence="2">The sequence shown here is derived from an EMBL/GenBank/DDBJ whole genome shotgun (WGS) entry which is preliminary data.</text>
</comment>
<feature type="compositionally biased region" description="Basic and acidic residues" evidence="1">
    <location>
        <begin position="323"/>
        <end position="334"/>
    </location>
</feature>
<organism evidence="2 3">
    <name type="scientific">Zasmidium cellare</name>
    <name type="common">Wine cellar mold</name>
    <name type="synonym">Racodium cellare</name>
    <dbReference type="NCBI Taxonomy" id="395010"/>
    <lineage>
        <taxon>Eukaryota</taxon>
        <taxon>Fungi</taxon>
        <taxon>Dikarya</taxon>
        <taxon>Ascomycota</taxon>
        <taxon>Pezizomycotina</taxon>
        <taxon>Dothideomycetes</taxon>
        <taxon>Dothideomycetidae</taxon>
        <taxon>Mycosphaerellales</taxon>
        <taxon>Mycosphaerellaceae</taxon>
        <taxon>Zasmidium</taxon>
    </lineage>
</organism>